<reference evidence="3 4" key="1">
    <citation type="submission" date="2019-11" db="EMBL/GenBank/DDBJ databases">
        <title>Paenibacillus monticola sp. nov., a novel PGPR strain isolated from mountain sample in China.</title>
        <authorList>
            <person name="Zhao Q."/>
            <person name="Li H.-P."/>
            <person name="Zhang J.-L."/>
        </authorList>
    </citation>
    <scope>NUCLEOTIDE SEQUENCE [LARGE SCALE GENOMIC DNA]</scope>
    <source>
        <strain evidence="3 4">LC-T2</strain>
    </source>
</reference>
<dbReference type="InterPro" id="IPR000683">
    <property type="entry name" value="Gfo/Idh/MocA-like_OxRdtase_N"/>
</dbReference>
<dbReference type="PANTHER" id="PTHR43249:SF1">
    <property type="entry name" value="D-GLUCOSIDE 3-DEHYDROGENASE"/>
    <property type="match status" value="1"/>
</dbReference>
<proteinExistence type="predicted"/>
<dbReference type="EMBL" id="WJXB01000007">
    <property type="protein sequence ID" value="MRN55101.1"/>
    <property type="molecule type" value="Genomic_DNA"/>
</dbReference>
<evidence type="ECO:0000259" key="2">
    <source>
        <dbReference type="Pfam" id="PF22725"/>
    </source>
</evidence>
<dbReference type="SUPFAM" id="SSF51735">
    <property type="entry name" value="NAD(P)-binding Rossmann-fold domains"/>
    <property type="match status" value="1"/>
</dbReference>
<keyword evidence="4" id="KW-1185">Reference proteome</keyword>
<evidence type="ECO:0000259" key="1">
    <source>
        <dbReference type="Pfam" id="PF01408"/>
    </source>
</evidence>
<dbReference type="GO" id="GO:0000166">
    <property type="term" value="F:nucleotide binding"/>
    <property type="evidence" value="ECO:0007669"/>
    <property type="project" value="InterPro"/>
</dbReference>
<sequence>MKEFGAAIIGCGSIFTKHAEAIATLKGVKLLAVVDTDANKAAEAAREYGCQAFTDYNEILNRQDIDVVHLCTPHYLHAEMAIDLLNAGKHVLTEKPIAMNLPSAWRMLEAAERNKGQLGVVFQNRYNEPSVRMKETIESGILGSLICMKGIVTWNRNDAYYTNSGWRGKWETEGGGVLINQTIHTLDLLQWFGGDIASVQGSVTTDVLSDVIEVEDTAHAVIVFRNNVRALFYGTNAYLVNSPVELELVFEQGTLLLRRNCLYLFKEGKETLLFEPFTTITNSKSYWGTGHNRLIEDFYEHVKSDRDFWINGTEGIKALQLVMDIYNSSSTR</sequence>
<dbReference type="InterPro" id="IPR036291">
    <property type="entry name" value="NAD(P)-bd_dom_sf"/>
</dbReference>
<feature type="domain" description="GFO/IDH/MocA-like oxidoreductase" evidence="2">
    <location>
        <begin position="132"/>
        <end position="255"/>
    </location>
</feature>
<dbReference type="Gene3D" id="3.30.360.10">
    <property type="entry name" value="Dihydrodipicolinate Reductase, domain 2"/>
    <property type="match status" value="1"/>
</dbReference>
<dbReference type="Pfam" id="PF01408">
    <property type="entry name" value="GFO_IDH_MocA"/>
    <property type="match status" value="1"/>
</dbReference>
<dbReference type="Pfam" id="PF22725">
    <property type="entry name" value="GFO_IDH_MocA_C3"/>
    <property type="match status" value="1"/>
</dbReference>
<dbReference type="PANTHER" id="PTHR43249">
    <property type="entry name" value="UDP-N-ACETYL-2-AMINO-2-DEOXY-D-GLUCURONATE OXIDASE"/>
    <property type="match status" value="1"/>
</dbReference>
<feature type="domain" description="Gfo/Idh/MocA-like oxidoreductase N-terminal" evidence="1">
    <location>
        <begin position="5"/>
        <end position="120"/>
    </location>
</feature>
<dbReference type="RefSeq" id="WP_154120607.1">
    <property type="nucleotide sequence ID" value="NZ_WJXB01000007.1"/>
</dbReference>
<dbReference type="InterPro" id="IPR052515">
    <property type="entry name" value="Gfo/Idh/MocA_Oxidoreductase"/>
</dbReference>
<gene>
    <name evidence="3" type="ORF">GJB61_19155</name>
</gene>
<organism evidence="3 4">
    <name type="scientific">Paenibacillus monticola</name>
    <dbReference type="NCBI Taxonomy" id="2666075"/>
    <lineage>
        <taxon>Bacteria</taxon>
        <taxon>Bacillati</taxon>
        <taxon>Bacillota</taxon>
        <taxon>Bacilli</taxon>
        <taxon>Bacillales</taxon>
        <taxon>Paenibacillaceae</taxon>
        <taxon>Paenibacillus</taxon>
    </lineage>
</organism>
<evidence type="ECO:0000313" key="3">
    <source>
        <dbReference type="EMBL" id="MRN55101.1"/>
    </source>
</evidence>
<name>A0A7X2L474_9BACL</name>
<dbReference type="AlphaFoldDB" id="A0A7X2L474"/>
<accession>A0A7X2L474</accession>
<dbReference type="InterPro" id="IPR055170">
    <property type="entry name" value="GFO_IDH_MocA-like_dom"/>
</dbReference>
<dbReference type="Gene3D" id="3.40.50.720">
    <property type="entry name" value="NAD(P)-binding Rossmann-like Domain"/>
    <property type="match status" value="1"/>
</dbReference>
<dbReference type="Proteomes" id="UP000463051">
    <property type="component" value="Unassembled WGS sequence"/>
</dbReference>
<dbReference type="SUPFAM" id="SSF55347">
    <property type="entry name" value="Glyceraldehyde-3-phosphate dehydrogenase-like, C-terminal domain"/>
    <property type="match status" value="1"/>
</dbReference>
<evidence type="ECO:0000313" key="4">
    <source>
        <dbReference type="Proteomes" id="UP000463051"/>
    </source>
</evidence>
<protein>
    <submittedName>
        <fullName evidence="3">Gfo/Idh/MocA family oxidoreductase</fullName>
    </submittedName>
</protein>
<comment type="caution">
    <text evidence="3">The sequence shown here is derived from an EMBL/GenBank/DDBJ whole genome shotgun (WGS) entry which is preliminary data.</text>
</comment>